<keyword evidence="1" id="KW-0863">Zinc-finger</keyword>
<dbReference type="InterPro" id="IPR021139">
    <property type="entry name" value="NYN"/>
</dbReference>
<proteinExistence type="predicted"/>
<dbReference type="Pfam" id="PF01936">
    <property type="entry name" value="NYN"/>
    <property type="match status" value="1"/>
</dbReference>
<keyword evidence="1" id="KW-0479">Metal-binding</keyword>
<feature type="domain" description="CCHC-type" evidence="3">
    <location>
        <begin position="336"/>
        <end position="349"/>
    </location>
</feature>
<dbReference type="PANTHER" id="PTHR14379:SF3">
    <property type="entry name" value="MEIOSIS REGULATOR AND MRNA STABILITY FACTOR 1"/>
    <property type="match status" value="1"/>
</dbReference>
<dbReference type="Gramene" id="AUR62002684-RA">
    <property type="protein sequence ID" value="AUR62002684-RA:cds"/>
    <property type="gene ID" value="AUR62002684"/>
</dbReference>
<evidence type="ECO:0000256" key="2">
    <source>
        <dbReference type="SAM" id="MobiDB-lite"/>
    </source>
</evidence>
<evidence type="ECO:0000259" key="3">
    <source>
        <dbReference type="PROSITE" id="PS50158"/>
    </source>
</evidence>
<dbReference type="Proteomes" id="UP000596660">
    <property type="component" value="Unplaced"/>
</dbReference>
<accession>A0A803KUH6</accession>
<reference evidence="4" key="2">
    <citation type="submission" date="2021-03" db="UniProtKB">
        <authorList>
            <consortium name="EnsemblPlants"/>
        </authorList>
    </citation>
    <scope>IDENTIFICATION</scope>
</reference>
<feature type="region of interest" description="Disordered" evidence="2">
    <location>
        <begin position="280"/>
        <end position="310"/>
    </location>
</feature>
<dbReference type="CDD" id="cd10910">
    <property type="entry name" value="PIN_limkain_b1_N_like"/>
    <property type="match status" value="1"/>
</dbReference>
<feature type="region of interest" description="Disordered" evidence="2">
    <location>
        <begin position="241"/>
        <end position="268"/>
    </location>
</feature>
<dbReference type="GO" id="GO:0010468">
    <property type="term" value="P:regulation of gene expression"/>
    <property type="evidence" value="ECO:0007669"/>
    <property type="project" value="InterPro"/>
</dbReference>
<dbReference type="AlphaFoldDB" id="A0A803KUH6"/>
<sequence length="665" mass="72095">MATSTVNSGSANSSSGSKHLIAEQEKMIEGELEVAEEVLEEPIENLDQNVKVNEIAPEYRKAKTSVWWDIENCPVPKNCDPNLIAQNIASALLKLDYGGCVSISAYGDTHRVFMLIGVHVLFTLSLKALMPPLGSGVKDASDKKILVDMLFWAVDNPAPANYLLISGDRDFANALHQLRMRRYNILLAHPFQASAVLVAAAKSVWLWTSLVSGCPPLTGNEPPQPENGNICNDDASTVQEVSRVQQRENKNTGKKRKKEGDINTPNRQLSNKKLKVNFQTNGGGKMKNGAGNLRSNAGGQRQNIQTQGGCSKKSRSCGNCNMNHLGRDCQGNQIQCFKCLKFGHKANNCHIKLMNHQTKNSPANKSKSKDNQVSSTPIAIGNKAVEISSFSENNGLCDGQTFEGNLALLGQAGNLEKIQVMIATNTIQGEANSDISQVDAPAMVMNQAQSSSHALVGQEGSIADMPMTIATNNVTQGKVNNNKASKPFNKKPRSCKKCGATHPGRDCLGNIYQCFNCQRFGHRSYECYSKPMNHQNQHFRTNNSMFTDSQVNNIPTSSETSFGGNSNFSLIYGQGGENFKTNQALVKDVGNLDKLSLTTAPHSATLGETGNNNQVGCHTGDTTVINKPQASTSGTCLSNGLLQHAQFLYQTLRRATKTVTKVATE</sequence>
<protein>
    <recommendedName>
        <fullName evidence="3">CCHC-type domain-containing protein</fullName>
    </recommendedName>
</protein>
<organism evidence="4 5">
    <name type="scientific">Chenopodium quinoa</name>
    <name type="common">Quinoa</name>
    <dbReference type="NCBI Taxonomy" id="63459"/>
    <lineage>
        <taxon>Eukaryota</taxon>
        <taxon>Viridiplantae</taxon>
        <taxon>Streptophyta</taxon>
        <taxon>Embryophyta</taxon>
        <taxon>Tracheophyta</taxon>
        <taxon>Spermatophyta</taxon>
        <taxon>Magnoliopsida</taxon>
        <taxon>eudicotyledons</taxon>
        <taxon>Gunneridae</taxon>
        <taxon>Pentapetalae</taxon>
        <taxon>Caryophyllales</taxon>
        <taxon>Chenopodiaceae</taxon>
        <taxon>Chenopodioideae</taxon>
        <taxon>Atripliceae</taxon>
        <taxon>Chenopodium</taxon>
    </lineage>
</organism>
<dbReference type="PANTHER" id="PTHR14379">
    <property type="entry name" value="LIMKAIN B LKAP"/>
    <property type="match status" value="1"/>
</dbReference>
<dbReference type="InterPro" id="IPR024768">
    <property type="entry name" value="Marf1"/>
</dbReference>
<feature type="compositionally biased region" description="Polar residues" evidence="2">
    <location>
        <begin position="293"/>
        <end position="309"/>
    </location>
</feature>
<dbReference type="InterPro" id="IPR001878">
    <property type="entry name" value="Znf_CCHC"/>
</dbReference>
<dbReference type="Gene3D" id="3.40.50.1010">
    <property type="entry name" value="5'-nuclease"/>
    <property type="match status" value="1"/>
</dbReference>
<keyword evidence="5" id="KW-1185">Reference proteome</keyword>
<name>A0A803KUH6_CHEQI</name>
<dbReference type="GO" id="GO:0003676">
    <property type="term" value="F:nucleic acid binding"/>
    <property type="evidence" value="ECO:0007669"/>
    <property type="project" value="InterPro"/>
</dbReference>
<evidence type="ECO:0000313" key="4">
    <source>
        <dbReference type="EnsemblPlants" id="AUR62002684-RA:cds"/>
    </source>
</evidence>
<evidence type="ECO:0000256" key="1">
    <source>
        <dbReference type="PROSITE-ProRule" id="PRU00047"/>
    </source>
</evidence>
<reference evidence="4" key="1">
    <citation type="journal article" date="2017" name="Nature">
        <title>The genome of Chenopodium quinoa.</title>
        <authorList>
            <person name="Jarvis D.E."/>
            <person name="Ho Y.S."/>
            <person name="Lightfoot D.J."/>
            <person name="Schmoeckel S.M."/>
            <person name="Li B."/>
            <person name="Borm T.J.A."/>
            <person name="Ohyanagi H."/>
            <person name="Mineta K."/>
            <person name="Michell C.T."/>
            <person name="Saber N."/>
            <person name="Kharbatia N.M."/>
            <person name="Rupper R.R."/>
            <person name="Sharp A.R."/>
            <person name="Dally N."/>
            <person name="Boughton B.A."/>
            <person name="Woo Y.H."/>
            <person name="Gao G."/>
            <person name="Schijlen E.G.W.M."/>
            <person name="Guo X."/>
            <person name="Momin A.A."/>
            <person name="Negrao S."/>
            <person name="Al-Babili S."/>
            <person name="Gehring C."/>
            <person name="Roessner U."/>
            <person name="Jung C."/>
            <person name="Murphy K."/>
            <person name="Arold S.T."/>
            <person name="Gojobori T."/>
            <person name="van der Linden C.G."/>
            <person name="van Loo E.N."/>
            <person name="Jellen E.N."/>
            <person name="Maughan P.J."/>
            <person name="Tester M."/>
        </authorList>
    </citation>
    <scope>NUCLEOTIDE SEQUENCE [LARGE SCALE GENOMIC DNA]</scope>
    <source>
        <strain evidence="4">cv. PI 614886</strain>
    </source>
</reference>
<dbReference type="GO" id="GO:0008270">
    <property type="term" value="F:zinc ion binding"/>
    <property type="evidence" value="ECO:0007669"/>
    <property type="project" value="UniProtKB-KW"/>
</dbReference>
<keyword evidence="1" id="KW-0862">Zinc</keyword>
<dbReference type="PROSITE" id="PS50158">
    <property type="entry name" value="ZF_CCHC"/>
    <property type="match status" value="2"/>
</dbReference>
<dbReference type="SMART" id="SM00343">
    <property type="entry name" value="ZnF_C2HC"/>
    <property type="match status" value="2"/>
</dbReference>
<dbReference type="EnsemblPlants" id="AUR62002684-RA">
    <property type="protein sequence ID" value="AUR62002684-RA:cds"/>
    <property type="gene ID" value="AUR62002684"/>
</dbReference>
<dbReference type="GO" id="GO:0005777">
    <property type="term" value="C:peroxisome"/>
    <property type="evidence" value="ECO:0007669"/>
    <property type="project" value="InterPro"/>
</dbReference>
<dbReference type="GO" id="GO:0004540">
    <property type="term" value="F:RNA nuclease activity"/>
    <property type="evidence" value="ECO:0007669"/>
    <property type="project" value="InterPro"/>
</dbReference>
<feature type="domain" description="CCHC-type" evidence="3">
    <location>
        <begin position="514"/>
        <end position="527"/>
    </location>
</feature>
<evidence type="ECO:0000313" key="5">
    <source>
        <dbReference type="Proteomes" id="UP000596660"/>
    </source>
</evidence>